<name>A0A450TQ26_9GAMM</name>
<organism evidence="1">
    <name type="scientific">Candidatus Kentrum sp. DK</name>
    <dbReference type="NCBI Taxonomy" id="2126562"/>
    <lineage>
        <taxon>Bacteria</taxon>
        <taxon>Pseudomonadati</taxon>
        <taxon>Pseudomonadota</taxon>
        <taxon>Gammaproteobacteria</taxon>
        <taxon>Candidatus Kentrum</taxon>
    </lineage>
</organism>
<dbReference type="AlphaFoldDB" id="A0A450TQ26"/>
<accession>A0A450TQ26</accession>
<reference evidence="1" key="1">
    <citation type="submission" date="2019-02" db="EMBL/GenBank/DDBJ databases">
        <authorList>
            <person name="Gruber-Vodicka R. H."/>
            <person name="Seah K. B. B."/>
        </authorList>
    </citation>
    <scope>NUCLEOTIDE SEQUENCE</scope>
    <source>
        <strain evidence="1">BECK_DK47</strain>
    </source>
</reference>
<protein>
    <submittedName>
        <fullName evidence="1">Uncharacterized protein</fullName>
    </submittedName>
</protein>
<proteinExistence type="predicted"/>
<sequence>MTHIAYLRVSTDCYVPPYSRETDPTYFRRDKS</sequence>
<dbReference type="EMBL" id="CAADEX010000267">
    <property type="protein sequence ID" value="VFJ70117.1"/>
    <property type="molecule type" value="Genomic_DNA"/>
</dbReference>
<gene>
    <name evidence="1" type="ORF">BECKDK2373B_GA0170837_12673</name>
</gene>
<evidence type="ECO:0000313" key="1">
    <source>
        <dbReference type="EMBL" id="VFJ70117.1"/>
    </source>
</evidence>